<evidence type="ECO:0000313" key="3">
    <source>
        <dbReference type="EMBL" id="MDG0791644.1"/>
    </source>
</evidence>
<dbReference type="Pfam" id="PF01381">
    <property type="entry name" value="HTH_3"/>
    <property type="match status" value="1"/>
</dbReference>
<name>A0A9X4QM84_9BACL</name>
<dbReference type="InterPro" id="IPR001387">
    <property type="entry name" value="Cro/C1-type_HTH"/>
</dbReference>
<keyword evidence="1" id="KW-0238">DNA-binding</keyword>
<dbReference type="CDD" id="cd00093">
    <property type="entry name" value="HTH_XRE"/>
    <property type="match status" value="1"/>
</dbReference>
<feature type="domain" description="HTH cro/C1-type" evidence="2">
    <location>
        <begin position="7"/>
        <end position="61"/>
    </location>
</feature>
<protein>
    <submittedName>
        <fullName evidence="3">Helix-turn-helix domain-containing protein</fullName>
    </submittedName>
</protein>
<dbReference type="EMBL" id="JAPDHZ010000003">
    <property type="protein sequence ID" value="MDG0791644.1"/>
    <property type="molecule type" value="Genomic_DNA"/>
</dbReference>
<sequence>MTFGKRLKLARQEKHMTQNEVAGALGVDFTTISKYENNRSQPDNEILRELASIYEVSLDWLLTGIDKEQSSAEPNRFVIQGVEQPLTADEAGHLQEQLEMYRLLREKRKRERDADRRNT</sequence>
<comment type="caution">
    <text evidence="3">The sequence shown here is derived from an EMBL/GenBank/DDBJ whole genome shotgun (WGS) entry which is preliminary data.</text>
</comment>
<organism evidence="3 4">
    <name type="scientific">Cohnella ginsengisoli</name>
    <dbReference type="NCBI Taxonomy" id="425004"/>
    <lineage>
        <taxon>Bacteria</taxon>
        <taxon>Bacillati</taxon>
        <taxon>Bacillota</taxon>
        <taxon>Bacilli</taxon>
        <taxon>Bacillales</taxon>
        <taxon>Paenibacillaceae</taxon>
        <taxon>Cohnella</taxon>
    </lineage>
</organism>
<dbReference type="GO" id="GO:0003677">
    <property type="term" value="F:DNA binding"/>
    <property type="evidence" value="ECO:0007669"/>
    <property type="project" value="UniProtKB-KW"/>
</dbReference>
<dbReference type="PANTHER" id="PTHR46558">
    <property type="entry name" value="TRACRIPTIONAL REGULATORY PROTEIN-RELATED-RELATED"/>
    <property type="match status" value="1"/>
</dbReference>
<keyword evidence="4" id="KW-1185">Reference proteome</keyword>
<proteinExistence type="predicted"/>
<dbReference type="PANTHER" id="PTHR46558:SF11">
    <property type="entry name" value="HTH-TYPE TRANSCRIPTIONAL REGULATOR XRE"/>
    <property type="match status" value="1"/>
</dbReference>
<evidence type="ECO:0000313" key="4">
    <source>
        <dbReference type="Proteomes" id="UP001153387"/>
    </source>
</evidence>
<evidence type="ECO:0000256" key="1">
    <source>
        <dbReference type="ARBA" id="ARBA00023125"/>
    </source>
</evidence>
<dbReference type="InterPro" id="IPR010982">
    <property type="entry name" value="Lambda_DNA-bd_dom_sf"/>
</dbReference>
<accession>A0A9X4QM84</accession>
<dbReference type="SUPFAM" id="SSF47413">
    <property type="entry name" value="lambda repressor-like DNA-binding domains"/>
    <property type="match status" value="1"/>
</dbReference>
<dbReference type="AlphaFoldDB" id="A0A9X4QM84"/>
<evidence type="ECO:0000259" key="2">
    <source>
        <dbReference type="PROSITE" id="PS50943"/>
    </source>
</evidence>
<gene>
    <name evidence="3" type="ORF">OMP38_12740</name>
</gene>
<reference evidence="3 4" key="1">
    <citation type="submission" date="2022-10" db="EMBL/GenBank/DDBJ databases">
        <title>Comparative genomic analysis of Cohnella hashimotonis sp. nov., isolated from the International Space Station.</title>
        <authorList>
            <person name="Simpson A."/>
            <person name="Venkateswaran K."/>
        </authorList>
    </citation>
    <scope>NUCLEOTIDE SEQUENCE [LARGE SCALE GENOMIC DNA]</scope>
    <source>
        <strain evidence="3 4">DSM 18997</strain>
    </source>
</reference>
<dbReference type="Proteomes" id="UP001153387">
    <property type="component" value="Unassembled WGS sequence"/>
</dbReference>
<dbReference type="SMART" id="SM00530">
    <property type="entry name" value="HTH_XRE"/>
    <property type="match status" value="1"/>
</dbReference>
<dbReference type="PROSITE" id="PS50943">
    <property type="entry name" value="HTH_CROC1"/>
    <property type="match status" value="1"/>
</dbReference>
<dbReference type="Gene3D" id="1.10.260.40">
    <property type="entry name" value="lambda repressor-like DNA-binding domains"/>
    <property type="match status" value="1"/>
</dbReference>
<dbReference type="RefSeq" id="WP_277565504.1">
    <property type="nucleotide sequence ID" value="NZ_JAPDHZ010000003.1"/>
</dbReference>